<feature type="chain" id="PRO_5031513537" evidence="6">
    <location>
        <begin position="26"/>
        <end position="647"/>
    </location>
</feature>
<evidence type="ECO:0000259" key="8">
    <source>
        <dbReference type="Pfam" id="PF21365"/>
    </source>
</evidence>
<evidence type="ECO:0000259" key="7">
    <source>
        <dbReference type="Pfam" id="PF01055"/>
    </source>
</evidence>
<dbReference type="InterPro" id="IPR000322">
    <property type="entry name" value="Glyco_hydro_31_TIM"/>
</dbReference>
<dbReference type="AlphaFoldDB" id="A0A7R8V6E0"/>
<gene>
    <name evidence="9" type="ORF">HERILL_LOCUS15940</name>
</gene>
<dbReference type="InterPro" id="IPR048395">
    <property type="entry name" value="Glyco_hydro_31_C"/>
</dbReference>
<protein>
    <submittedName>
        <fullName evidence="9">Uncharacterized protein</fullName>
    </submittedName>
</protein>
<evidence type="ECO:0000256" key="3">
    <source>
        <dbReference type="ARBA" id="ARBA00022801"/>
    </source>
</evidence>
<dbReference type="PANTHER" id="PTHR43053">
    <property type="entry name" value="GLYCOSIDASE FAMILY 31"/>
    <property type="match status" value="1"/>
</dbReference>
<keyword evidence="3 5" id="KW-0378">Hydrolase</keyword>
<dbReference type="FunCoup" id="A0A7R8V6E0">
    <property type="interactions" value="8"/>
</dbReference>
<organism evidence="9 10">
    <name type="scientific">Hermetia illucens</name>
    <name type="common">Black soldier fly</name>
    <dbReference type="NCBI Taxonomy" id="343691"/>
    <lineage>
        <taxon>Eukaryota</taxon>
        <taxon>Metazoa</taxon>
        <taxon>Ecdysozoa</taxon>
        <taxon>Arthropoda</taxon>
        <taxon>Hexapoda</taxon>
        <taxon>Insecta</taxon>
        <taxon>Pterygota</taxon>
        <taxon>Neoptera</taxon>
        <taxon>Endopterygota</taxon>
        <taxon>Diptera</taxon>
        <taxon>Brachycera</taxon>
        <taxon>Stratiomyomorpha</taxon>
        <taxon>Stratiomyidae</taxon>
        <taxon>Hermetiinae</taxon>
        <taxon>Hermetia</taxon>
    </lineage>
</organism>
<dbReference type="Gene3D" id="2.60.40.1180">
    <property type="entry name" value="Golgi alpha-mannosidase II"/>
    <property type="match status" value="1"/>
</dbReference>
<keyword evidence="10" id="KW-1185">Reference proteome</keyword>
<dbReference type="CDD" id="cd06592">
    <property type="entry name" value="GH31_NET37"/>
    <property type="match status" value="1"/>
</dbReference>
<dbReference type="Pfam" id="PF21365">
    <property type="entry name" value="Glyco_hydro_31_3rd"/>
    <property type="match status" value="1"/>
</dbReference>
<evidence type="ECO:0000256" key="4">
    <source>
        <dbReference type="ARBA" id="ARBA00023295"/>
    </source>
</evidence>
<dbReference type="OMA" id="SADTQWW"/>
<evidence type="ECO:0000256" key="2">
    <source>
        <dbReference type="ARBA" id="ARBA00022729"/>
    </source>
</evidence>
<evidence type="ECO:0000256" key="5">
    <source>
        <dbReference type="RuleBase" id="RU361185"/>
    </source>
</evidence>
<evidence type="ECO:0000313" key="9">
    <source>
        <dbReference type="EMBL" id="CAD7093668.1"/>
    </source>
</evidence>
<dbReference type="Proteomes" id="UP000594454">
    <property type="component" value="Chromosome 6"/>
</dbReference>
<accession>A0A7R8V6E0</accession>
<dbReference type="OrthoDB" id="10070917at2759"/>
<dbReference type="InterPro" id="IPR013780">
    <property type="entry name" value="Glyco_hydro_b"/>
</dbReference>
<sequence>MFTKGSTVVLIATVLLATLIEPGAGHGSYRVSNSEVKLDFFDKDGQVGYDVVRGNRIVQTFTTDVSYPHSAITRTSTGLRLVDPRLVIVDIDILENTPDLFLYKVSRNITGNSKVQECLNLGTGLVNWYGGPENRFQYWPVEKSTYVNYSYVTKEADNCALAERYWLNSEGVFIYIEEETPLFIDQNAPEYPDQLCFTAREQAPYEKTNGSFTFNYFVGIATNARQAHLVAVNRFLGKPTKVPDERMVRHPIWSTWALYKTEIDEKIVRNFSEEILKYKFNNSQLEIDDDWEVCYGALTFRTSKFANISALTTSLKAKGYRVTLWVHPFINKGCEPWYSEAKQKGYLVLDRSGNPDTQWWDSKAKEAAYIDFTKPEAAKWYSDRLKKLQIEAGIDSFKFDAGESSWVPQNPVLVGPRGLSPSLITKAYIKTVSNFGPMVEVRSGQGTQDLPIFVRMIDKDSEWGWNNGLVTLITTLLQMNIAGYPFVLPDMIGGNGYNNHPPNKEMFIRWLQANVFMPSLQFSYVPWQYDQETVNISQAMVKLHDQWTNVIMQRAELATRTGEPVNPPLWWVDPADRVARQIYDQFLLGDDIISAPVIVPGKVDRDIYLPIGRWRDGNTGVVHDGPKWLMNYPAPLSVLPYFVRVQS</sequence>
<dbReference type="Pfam" id="PF01055">
    <property type="entry name" value="Glyco_hydro_31_2nd"/>
    <property type="match status" value="1"/>
</dbReference>
<comment type="similarity">
    <text evidence="1 5">Belongs to the glycosyl hydrolase 31 family.</text>
</comment>
<dbReference type="GO" id="GO:0004553">
    <property type="term" value="F:hydrolase activity, hydrolyzing O-glycosyl compounds"/>
    <property type="evidence" value="ECO:0007669"/>
    <property type="project" value="InterPro"/>
</dbReference>
<evidence type="ECO:0000256" key="1">
    <source>
        <dbReference type="ARBA" id="ARBA00007806"/>
    </source>
</evidence>
<feature type="domain" description="Glycoside hydrolase family 31 TIM barrel" evidence="7">
    <location>
        <begin position="254"/>
        <end position="543"/>
    </location>
</feature>
<dbReference type="InterPro" id="IPR050985">
    <property type="entry name" value="Alpha-glycosidase_related"/>
</dbReference>
<evidence type="ECO:0000313" key="10">
    <source>
        <dbReference type="Proteomes" id="UP000594454"/>
    </source>
</evidence>
<proteinExistence type="inferred from homology"/>
<keyword evidence="4 5" id="KW-0326">Glycosidase</keyword>
<reference evidence="9 10" key="1">
    <citation type="submission" date="2020-11" db="EMBL/GenBank/DDBJ databases">
        <authorList>
            <person name="Wallbank WR R."/>
            <person name="Pardo Diaz C."/>
            <person name="Kozak K."/>
            <person name="Martin S."/>
            <person name="Jiggins C."/>
            <person name="Moest M."/>
            <person name="Warren A I."/>
            <person name="Generalovic N T."/>
            <person name="Byers J.R.P. K."/>
            <person name="Montejo-Kovacevich G."/>
            <person name="Yen C E."/>
        </authorList>
    </citation>
    <scope>NUCLEOTIDE SEQUENCE [LARGE SCALE GENOMIC DNA]</scope>
</reference>
<keyword evidence="2 6" id="KW-0732">Signal</keyword>
<dbReference type="EMBL" id="LR899014">
    <property type="protein sequence ID" value="CAD7093668.1"/>
    <property type="molecule type" value="Genomic_DNA"/>
</dbReference>
<dbReference type="SUPFAM" id="SSF51445">
    <property type="entry name" value="(Trans)glycosidases"/>
    <property type="match status" value="1"/>
</dbReference>
<feature type="signal peptide" evidence="6">
    <location>
        <begin position="1"/>
        <end position="25"/>
    </location>
</feature>
<name>A0A7R8V6E0_HERIL</name>
<dbReference type="Gene3D" id="3.20.20.80">
    <property type="entry name" value="Glycosidases"/>
    <property type="match status" value="1"/>
</dbReference>
<evidence type="ECO:0000256" key="6">
    <source>
        <dbReference type="SAM" id="SignalP"/>
    </source>
</evidence>
<feature type="domain" description="Glycosyl hydrolase family 31 C-terminal" evidence="8">
    <location>
        <begin position="562"/>
        <end position="645"/>
    </location>
</feature>
<dbReference type="PANTHER" id="PTHR43053:SF4">
    <property type="entry name" value="MYOGENESIS-REGULATING GLYCOSIDASE"/>
    <property type="match status" value="1"/>
</dbReference>
<dbReference type="GO" id="GO:0005975">
    <property type="term" value="P:carbohydrate metabolic process"/>
    <property type="evidence" value="ECO:0007669"/>
    <property type="project" value="InterPro"/>
</dbReference>
<dbReference type="InParanoid" id="A0A7R8V6E0"/>
<dbReference type="InterPro" id="IPR017853">
    <property type="entry name" value="GH"/>
</dbReference>
<dbReference type="SUPFAM" id="SSF51011">
    <property type="entry name" value="Glycosyl hydrolase domain"/>
    <property type="match status" value="1"/>
</dbReference>